<dbReference type="OMA" id="PTTLECY"/>
<keyword evidence="9" id="KW-1185">Reference proteome</keyword>
<organism evidence="8 9">
    <name type="scientific">Echinococcus granulosus</name>
    <name type="common">Hydatid tapeworm</name>
    <dbReference type="NCBI Taxonomy" id="6210"/>
    <lineage>
        <taxon>Eukaryota</taxon>
        <taxon>Metazoa</taxon>
        <taxon>Spiralia</taxon>
        <taxon>Lophotrochozoa</taxon>
        <taxon>Platyhelminthes</taxon>
        <taxon>Cestoda</taxon>
        <taxon>Eucestoda</taxon>
        <taxon>Cyclophyllidea</taxon>
        <taxon>Taeniidae</taxon>
        <taxon>Echinococcus</taxon>
        <taxon>Echinococcus granulosus group</taxon>
    </lineage>
</organism>
<keyword evidence="3" id="KW-0804">Transcription</keyword>
<dbReference type="PROSITE" id="PS50252">
    <property type="entry name" value="TBOX_3"/>
    <property type="match status" value="1"/>
</dbReference>
<name>W6U2R9_ECHGR</name>
<dbReference type="OrthoDB" id="7442607at2759"/>
<feature type="region of interest" description="Disordered" evidence="6">
    <location>
        <begin position="208"/>
        <end position="237"/>
    </location>
</feature>
<dbReference type="Pfam" id="PF00907">
    <property type="entry name" value="T-box"/>
    <property type="match status" value="1"/>
</dbReference>
<dbReference type="AlphaFoldDB" id="W6U2R9"/>
<evidence type="ECO:0000256" key="2">
    <source>
        <dbReference type="ARBA" id="ARBA00023125"/>
    </source>
</evidence>
<dbReference type="CTD" id="36345494"/>
<evidence type="ECO:0000259" key="7">
    <source>
        <dbReference type="PROSITE" id="PS50252"/>
    </source>
</evidence>
<dbReference type="SUPFAM" id="SSF49417">
    <property type="entry name" value="p53-like transcription factors"/>
    <property type="match status" value="1"/>
</dbReference>
<dbReference type="GO" id="GO:0005634">
    <property type="term" value="C:nucleus"/>
    <property type="evidence" value="ECO:0007669"/>
    <property type="project" value="UniProtKB-SubCell"/>
</dbReference>
<keyword evidence="2 5" id="KW-0238">DNA-binding</keyword>
<comment type="subcellular location">
    <subcellularLocation>
        <location evidence="5">Nucleus</location>
    </subcellularLocation>
</comment>
<dbReference type="EMBL" id="APAU02000166">
    <property type="protein sequence ID" value="EUB55373.1"/>
    <property type="molecule type" value="Genomic_DNA"/>
</dbReference>
<reference evidence="8 9" key="1">
    <citation type="journal article" date="2013" name="Nat. Genet.">
        <title>The genome of the hydatid tapeworm Echinococcus granulosus.</title>
        <authorList>
            <person name="Zheng H."/>
            <person name="Zhang W."/>
            <person name="Zhang L."/>
            <person name="Zhang Z."/>
            <person name="Li J."/>
            <person name="Lu G."/>
            <person name="Zhu Y."/>
            <person name="Wang Y."/>
            <person name="Huang Y."/>
            <person name="Liu J."/>
            <person name="Kang H."/>
            <person name="Chen J."/>
            <person name="Wang L."/>
            <person name="Chen A."/>
            <person name="Yu S."/>
            <person name="Gao Z."/>
            <person name="Jin L."/>
            <person name="Gu W."/>
            <person name="Wang Z."/>
            <person name="Zhao L."/>
            <person name="Shi B."/>
            <person name="Wen H."/>
            <person name="Lin R."/>
            <person name="Jones M.K."/>
            <person name="Brejova B."/>
            <person name="Vinar T."/>
            <person name="Zhao G."/>
            <person name="McManus D.P."/>
            <person name="Chen Z."/>
            <person name="Zhou Y."/>
            <person name="Wang S."/>
        </authorList>
    </citation>
    <scope>NUCLEOTIDE SEQUENCE [LARGE SCALE GENOMIC DNA]</scope>
</reference>
<evidence type="ECO:0000313" key="8">
    <source>
        <dbReference type="EMBL" id="EUB55373.1"/>
    </source>
</evidence>
<sequence>MERDCPMDEDHIWSQGLNDEVRETQGCCIPPKTPASLASPTVPPALQALLPAELQNSHNPLMPLQHTYTTYNPSPYFAVHHRETTQYFNTEDVSLQYPYHQGLIHPPSRQYHHSYDDSAYFRPNPTTLECYRNYYDYGHLNVVQYLQQNQQFQQQQNYYENIQDNWKGTSNVAGCSWLEFSMAMHNLHQPAANLSPHIQQMAATFEQRQGNNYEEPSPEAEVSGASAGSEVRHSSCNPPPAVKPNLYSALLAITQRVPNMWHTHFSSTREKFSSICVAGADFDFLNLMGRPTITLRLRDKAAWRAIWPHQMEMITSKNGRMNGVIDHLSRRRIFPTLTVSVEGLNADERYTFFLDLMPKDQNICRFQSGRWIASQIPKPPPPNQDTLIYVSRSVCEWGSKLMAGGVDFKLVKITNNACTALRKNQIFARGMQIYLPRYHIVRHVTSEEAAACQPDESGRCRDFPADLKHVGTYVIPETEFIAVTAYRNKHVSDAKISINPYAKACKNRRRSAKSSN</sequence>
<dbReference type="Gene3D" id="2.60.40.820">
    <property type="entry name" value="Transcription factor, T-box"/>
    <property type="match status" value="1"/>
</dbReference>
<dbReference type="InterPro" id="IPR036960">
    <property type="entry name" value="T-box_sf"/>
</dbReference>
<dbReference type="GeneID" id="36345494"/>
<evidence type="ECO:0000256" key="6">
    <source>
        <dbReference type="SAM" id="MobiDB-lite"/>
    </source>
</evidence>
<keyword evidence="1" id="KW-0805">Transcription regulation</keyword>
<evidence type="ECO:0000313" key="9">
    <source>
        <dbReference type="Proteomes" id="UP000019149"/>
    </source>
</evidence>
<dbReference type="InterPro" id="IPR046360">
    <property type="entry name" value="T-box_DNA-bd"/>
</dbReference>
<dbReference type="PANTHER" id="PTHR11267:SF181">
    <property type="entry name" value="OPTOMOTOR-BLIND PROTEIN"/>
    <property type="match status" value="1"/>
</dbReference>
<dbReference type="GO" id="GO:0000981">
    <property type="term" value="F:DNA-binding transcription factor activity, RNA polymerase II-specific"/>
    <property type="evidence" value="ECO:0007669"/>
    <property type="project" value="TreeGrafter"/>
</dbReference>
<protein>
    <submittedName>
        <fullName evidence="8">Brachyury protein</fullName>
    </submittedName>
</protein>
<evidence type="ECO:0000256" key="4">
    <source>
        <dbReference type="ARBA" id="ARBA00023242"/>
    </source>
</evidence>
<dbReference type="STRING" id="6210.W6U2R9"/>
<comment type="caution">
    <text evidence="8">The sequence shown here is derived from an EMBL/GenBank/DDBJ whole genome shotgun (WGS) entry which is preliminary data.</text>
</comment>
<gene>
    <name evidence="8" type="ORF">EGR_09779</name>
</gene>
<dbReference type="PRINTS" id="PR00937">
    <property type="entry name" value="TBOX"/>
</dbReference>
<feature type="domain" description="T-box" evidence="7">
    <location>
        <begin position="331"/>
        <end position="507"/>
    </location>
</feature>
<dbReference type="GO" id="GO:0001708">
    <property type="term" value="P:cell fate specification"/>
    <property type="evidence" value="ECO:0007669"/>
    <property type="project" value="TreeGrafter"/>
</dbReference>
<dbReference type="KEGG" id="egl:EGR_09779"/>
<proteinExistence type="predicted"/>
<comment type="caution">
    <text evidence="5">Lacks conserved residue(s) required for the propagation of feature annotation.</text>
</comment>
<dbReference type="GO" id="GO:0000785">
    <property type="term" value="C:chromatin"/>
    <property type="evidence" value="ECO:0007669"/>
    <property type="project" value="TreeGrafter"/>
</dbReference>
<dbReference type="InterPro" id="IPR008967">
    <property type="entry name" value="p53-like_TF_DNA-bd_sf"/>
</dbReference>
<dbReference type="Proteomes" id="UP000019149">
    <property type="component" value="Unassembled WGS sequence"/>
</dbReference>
<dbReference type="InterPro" id="IPR001699">
    <property type="entry name" value="TF_T-box"/>
</dbReference>
<dbReference type="CDD" id="cd00182">
    <property type="entry name" value="T-box"/>
    <property type="match status" value="1"/>
</dbReference>
<dbReference type="PANTHER" id="PTHR11267">
    <property type="entry name" value="T-BOX PROTEIN-RELATED"/>
    <property type="match status" value="1"/>
</dbReference>
<evidence type="ECO:0000256" key="1">
    <source>
        <dbReference type="ARBA" id="ARBA00023015"/>
    </source>
</evidence>
<dbReference type="GO" id="GO:0000978">
    <property type="term" value="F:RNA polymerase II cis-regulatory region sequence-specific DNA binding"/>
    <property type="evidence" value="ECO:0007669"/>
    <property type="project" value="InterPro"/>
</dbReference>
<dbReference type="RefSeq" id="XP_024346569.1">
    <property type="nucleotide sequence ID" value="XM_024499028.1"/>
</dbReference>
<accession>W6U2R9</accession>
<keyword evidence="4 5" id="KW-0539">Nucleus</keyword>
<evidence type="ECO:0000256" key="5">
    <source>
        <dbReference type="PROSITE-ProRule" id="PRU00201"/>
    </source>
</evidence>
<evidence type="ECO:0000256" key="3">
    <source>
        <dbReference type="ARBA" id="ARBA00023163"/>
    </source>
</evidence>
<dbReference type="GO" id="GO:0045893">
    <property type="term" value="P:positive regulation of DNA-templated transcription"/>
    <property type="evidence" value="ECO:0007669"/>
    <property type="project" value="InterPro"/>
</dbReference>
<dbReference type="SMART" id="SM00425">
    <property type="entry name" value="TBOX"/>
    <property type="match status" value="1"/>
</dbReference>